<feature type="transmembrane region" description="Helical" evidence="1">
    <location>
        <begin position="179"/>
        <end position="201"/>
    </location>
</feature>
<dbReference type="Proteomes" id="UP001150941">
    <property type="component" value="Unassembled WGS sequence"/>
</dbReference>
<feature type="transmembrane region" description="Helical" evidence="1">
    <location>
        <begin position="221"/>
        <end position="243"/>
    </location>
</feature>
<dbReference type="AlphaFoldDB" id="A0A9W9TY79"/>
<evidence type="ECO:0000256" key="1">
    <source>
        <dbReference type="SAM" id="Phobius"/>
    </source>
</evidence>
<reference evidence="2" key="1">
    <citation type="submission" date="2022-11" db="EMBL/GenBank/DDBJ databases">
        <authorList>
            <person name="Petersen C."/>
        </authorList>
    </citation>
    <scope>NUCLEOTIDE SEQUENCE</scope>
    <source>
        <strain evidence="2">IBT 19713</strain>
    </source>
</reference>
<keyword evidence="1" id="KW-0812">Transmembrane</keyword>
<feature type="transmembrane region" description="Helical" evidence="1">
    <location>
        <begin position="116"/>
        <end position="137"/>
    </location>
</feature>
<dbReference type="GeneID" id="83197607"/>
<comment type="caution">
    <text evidence="2">The sequence shown here is derived from an EMBL/GenBank/DDBJ whole genome shotgun (WGS) entry which is preliminary data.</text>
</comment>
<evidence type="ECO:0000313" key="3">
    <source>
        <dbReference type="Proteomes" id="UP001150941"/>
    </source>
</evidence>
<reference evidence="2" key="2">
    <citation type="journal article" date="2023" name="IMA Fungus">
        <title>Comparative genomic study of the Penicillium genus elucidates a diverse pangenome and 15 lateral gene transfer events.</title>
        <authorList>
            <person name="Petersen C."/>
            <person name="Sorensen T."/>
            <person name="Nielsen M.R."/>
            <person name="Sondergaard T.E."/>
            <person name="Sorensen J.L."/>
            <person name="Fitzpatrick D.A."/>
            <person name="Frisvad J.C."/>
            <person name="Nielsen K.L."/>
        </authorList>
    </citation>
    <scope>NUCLEOTIDE SEQUENCE</scope>
    <source>
        <strain evidence="2">IBT 19713</strain>
    </source>
</reference>
<proteinExistence type="predicted"/>
<sequence>MGHNVSVINGVRSENFYEQRNGIHEIWVGDTEVISRLPFGDSDLGQSSWFGKWPKIPWHQFIIPLKRDITSNITMNPNITMDKDITTFCRDVIGMNPSEIPNTRYWHMFDGVSENSAQIIGFFLQLGILCLISWRITRWRGQSFRCRFERQFQAEEHNNISHGLPMPCRIQSWRQAKPWLVRHFLSELMHVIVFVLLSVFAMPLEARAWREYPAADLISLYGWRIFIWILCGELGCLGGKLLAVRGYIRKGRK</sequence>
<keyword evidence="3" id="KW-1185">Reference proteome</keyword>
<keyword evidence="1" id="KW-0472">Membrane</keyword>
<accession>A0A9W9TY79</accession>
<keyword evidence="1" id="KW-1133">Transmembrane helix</keyword>
<gene>
    <name evidence="2" type="ORF">N7468_001007</name>
</gene>
<evidence type="ECO:0000313" key="2">
    <source>
        <dbReference type="EMBL" id="KAJ5246024.1"/>
    </source>
</evidence>
<dbReference type="RefSeq" id="XP_058333445.1">
    <property type="nucleotide sequence ID" value="XM_058470304.1"/>
</dbReference>
<organism evidence="2 3">
    <name type="scientific">Penicillium chermesinum</name>
    <dbReference type="NCBI Taxonomy" id="63820"/>
    <lineage>
        <taxon>Eukaryota</taxon>
        <taxon>Fungi</taxon>
        <taxon>Dikarya</taxon>
        <taxon>Ascomycota</taxon>
        <taxon>Pezizomycotina</taxon>
        <taxon>Eurotiomycetes</taxon>
        <taxon>Eurotiomycetidae</taxon>
        <taxon>Eurotiales</taxon>
        <taxon>Aspergillaceae</taxon>
        <taxon>Penicillium</taxon>
    </lineage>
</organism>
<dbReference type="OrthoDB" id="4486746at2759"/>
<dbReference type="EMBL" id="JAPQKS010000002">
    <property type="protein sequence ID" value="KAJ5246024.1"/>
    <property type="molecule type" value="Genomic_DNA"/>
</dbReference>
<name>A0A9W9TY79_9EURO</name>
<protein>
    <submittedName>
        <fullName evidence="2">Uncharacterized protein</fullName>
    </submittedName>
</protein>